<evidence type="ECO:0000313" key="3">
    <source>
        <dbReference type="Proteomes" id="UP000037822"/>
    </source>
</evidence>
<evidence type="ECO:0000313" key="2">
    <source>
        <dbReference type="EMBL" id="KPH78987.1"/>
    </source>
</evidence>
<dbReference type="InterPro" id="IPR036390">
    <property type="entry name" value="WH_DNA-bd_sf"/>
</dbReference>
<dbReference type="InterPro" id="IPR013216">
    <property type="entry name" value="Methyltransf_11"/>
</dbReference>
<dbReference type="GO" id="GO:0003700">
    <property type="term" value="F:DNA-binding transcription factor activity"/>
    <property type="evidence" value="ECO:0007669"/>
    <property type="project" value="InterPro"/>
</dbReference>
<dbReference type="CDD" id="cd00090">
    <property type="entry name" value="HTH_ARSR"/>
    <property type="match status" value="1"/>
</dbReference>
<dbReference type="NCBIfam" id="NF033788">
    <property type="entry name" value="HTH_metalloreg"/>
    <property type="match status" value="1"/>
</dbReference>
<proteinExistence type="predicted"/>
<dbReference type="PROSITE" id="PS50987">
    <property type="entry name" value="HTH_ARSR_2"/>
    <property type="match status" value="1"/>
</dbReference>
<dbReference type="InterPro" id="IPR011991">
    <property type="entry name" value="ArsR-like_HTH"/>
</dbReference>
<dbReference type="Gene3D" id="3.40.50.150">
    <property type="entry name" value="Vaccinia Virus protein VP39"/>
    <property type="match status" value="1"/>
</dbReference>
<dbReference type="InterPro" id="IPR036388">
    <property type="entry name" value="WH-like_DNA-bd_sf"/>
</dbReference>
<accession>A0A0N0M9Z1</accession>
<dbReference type="Proteomes" id="UP000037822">
    <property type="component" value="Unassembled WGS sequence"/>
</dbReference>
<keyword evidence="3" id="KW-1185">Reference proteome</keyword>
<dbReference type="RefSeq" id="WP_054210747.1">
    <property type="nucleotide sequence ID" value="NZ_LGSZ01000052.1"/>
</dbReference>
<reference evidence="2 3" key="1">
    <citation type="submission" date="2015-07" db="EMBL/GenBank/DDBJ databases">
        <title>Whole genome sequencing of Bosea vaviloviae isolated from cave pool.</title>
        <authorList>
            <person name="Tan N.E.H."/>
            <person name="Lee Y.P."/>
            <person name="Gan H.M."/>
            <person name="Barton H."/>
            <person name="Savka M.A."/>
        </authorList>
    </citation>
    <scope>NUCLEOTIDE SEQUENCE [LARGE SCALE GENOMIC DNA]</scope>
    <source>
        <strain evidence="2 3">SD260</strain>
    </source>
</reference>
<evidence type="ECO:0000259" key="1">
    <source>
        <dbReference type="PROSITE" id="PS50987"/>
    </source>
</evidence>
<dbReference type="SUPFAM" id="SSF53335">
    <property type="entry name" value="S-adenosyl-L-methionine-dependent methyltransferases"/>
    <property type="match status" value="1"/>
</dbReference>
<dbReference type="AlphaFoldDB" id="A0A0N0M9Z1"/>
<name>A0A0N0M9Z1_9HYPH</name>
<dbReference type="SMART" id="SM00418">
    <property type="entry name" value="HTH_ARSR"/>
    <property type="match status" value="1"/>
</dbReference>
<dbReference type="EMBL" id="LGSZ01000052">
    <property type="protein sequence ID" value="KPH78987.1"/>
    <property type="molecule type" value="Genomic_DNA"/>
</dbReference>
<comment type="caution">
    <text evidence="2">The sequence shown here is derived from an EMBL/GenBank/DDBJ whole genome shotgun (WGS) entry which is preliminary data.</text>
</comment>
<sequence>MRQLTTLSADVLLAALRAAGEETRLRILALLSEGELSVSDLTDILGQSQPRISRHLKLLTEAGLVRRSREGAWAFFRLDETGAGGAFAASLAAWLDRADPVLAADRERLAAVRGARAEVAQTYFASVARDWDRLRRLHVPDEAVEAAIEAAVGKGTPGSVLDLGTGTGRMLERIAPKFGRAVGVDANHAMLAVARANLEKAGLSRVELRQGDIYALPFPRGSFDVVIIHQVLHFLDDPGRAVREAAAMLSPGGRLIVVDFAPHEMEFLRTEHAHRRLGFSRAQIASWFSEAGLSCDLSDEITLAGGGSGQLPVMLWRGCDRRVQSDPMARQNNLEVA</sequence>
<dbReference type="Pfam" id="PF01022">
    <property type="entry name" value="HTH_5"/>
    <property type="match status" value="1"/>
</dbReference>
<dbReference type="OrthoDB" id="9789575at2"/>
<dbReference type="GO" id="GO:0008757">
    <property type="term" value="F:S-adenosylmethionine-dependent methyltransferase activity"/>
    <property type="evidence" value="ECO:0007669"/>
    <property type="project" value="InterPro"/>
</dbReference>
<dbReference type="PATRIC" id="fig|1526658.3.peg.476"/>
<dbReference type="Pfam" id="PF08241">
    <property type="entry name" value="Methyltransf_11"/>
    <property type="match status" value="1"/>
</dbReference>
<organism evidence="2 3">
    <name type="scientific">Bosea vaviloviae</name>
    <dbReference type="NCBI Taxonomy" id="1526658"/>
    <lineage>
        <taxon>Bacteria</taxon>
        <taxon>Pseudomonadati</taxon>
        <taxon>Pseudomonadota</taxon>
        <taxon>Alphaproteobacteria</taxon>
        <taxon>Hyphomicrobiales</taxon>
        <taxon>Boseaceae</taxon>
        <taxon>Bosea</taxon>
    </lineage>
</organism>
<dbReference type="InterPro" id="IPR029063">
    <property type="entry name" value="SAM-dependent_MTases_sf"/>
</dbReference>
<dbReference type="PANTHER" id="PTHR43861">
    <property type="entry name" value="TRANS-ACONITATE 2-METHYLTRANSFERASE-RELATED"/>
    <property type="match status" value="1"/>
</dbReference>
<dbReference type="Gene3D" id="1.10.10.10">
    <property type="entry name" value="Winged helix-like DNA-binding domain superfamily/Winged helix DNA-binding domain"/>
    <property type="match status" value="1"/>
</dbReference>
<gene>
    <name evidence="2" type="ORF">AE618_19555</name>
</gene>
<dbReference type="InterPro" id="IPR001845">
    <property type="entry name" value="HTH_ArsR_DNA-bd_dom"/>
</dbReference>
<dbReference type="PRINTS" id="PR00778">
    <property type="entry name" value="HTHARSR"/>
</dbReference>
<dbReference type="CDD" id="cd02440">
    <property type="entry name" value="AdoMet_MTases"/>
    <property type="match status" value="1"/>
</dbReference>
<dbReference type="SUPFAM" id="SSF46785">
    <property type="entry name" value="Winged helix' DNA-binding domain"/>
    <property type="match status" value="1"/>
</dbReference>
<protein>
    <submittedName>
        <fullName evidence="2">ArsR family transcriptional regulator</fullName>
    </submittedName>
</protein>
<feature type="domain" description="HTH arsR-type" evidence="1">
    <location>
        <begin position="4"/>
        <end position="98"/>
    </location>
</feature>